<feature type="transmembrane region" description="Helical" evidence="9">
    <location>
        <begin position="212"/>
        <end position="233"/>
    </location>
</feature>
<accession>A0A135HQL1</accession>
<dbReference type="InterPro" id="IPR017779">
    <property type="entry name" value="ABC_UrtB_bac"/>
</dbReference>
<name>A0A135HQL1_9HYPH</name>
<evidence type="ECO:0000313" key="10">
    <source>
        <dbReference type="EMBL" id="KXF75423.1"/>
    </source>
</evidence>
<evidence type="ECO:0000256" key="8">
    <source>
        <dbReference type="ARBA" id="ARBA00037998"/>
    </source>
</evidence>
<evidence type="ECO:0000256" key="1">
    <source>
        <dbReference type="ARBA" id="ARBA00004651"/>
    </source>
</evidence>
<evidence type="ECO:0000256" key="4">
    <source>
        <dbReference type="ARBA" id="ARBA00022692"/>
    </source>
</evidence>
<feature type="transmembrane region" description="Helical" evidence="9">
    <location>
        <begin position="109"/>
        <end position="127"/>
    </location>
</feature>
<proteinExistence type="inferred from homology"/>
<evidence type="ECO:0000256" key="3">
    <source>
        <dbReference type="ARBA" id="ARBA00022475"/>
    </source>
</evidence>
<evidence type="ECO:0000256" key="6">
    <source>
        <dbReference type="ARBA" id="ARBA00022989"/>
    </source>
</evidence>
<evidence type="ECO:0000256" key="2">
    <source>
        <dbReference type="ARBA" id="ARBA00022448"/>
    </source>
</evidence>
<keyword evidence="3" id="KW-1003">Cell membrane</keyword>
<keyword evidence="7 9" id="KW-0472">Membrane</keyword>
<feature type="transmembrane region" description="Helical" evidence="9">
    <location>
        <begin position="52"/>
        <end position="71"/>
    </location>
</feature>
<dbReference type="RefSeq" id="WP_068884627.1">
    <property type="nucleotide sequence ID" value="NZ_LNTU01000038.1"/>
</dbReference>
<protein>
    <submittedName>
        <fullName evidence="10">Urea ABC transporter permease subunit UrtB</fullName>
    </submittedName>
</protein>
<dbReference type="Pfam" id="PF02653">
    <property type="entry name" value="BPD_transp_2"/>
    <property type="match status" value="1"/>
</dbReference>
<dbReference type="InterPro" id="IPR001851">
    <property type="entry name" value="ABC_transp_permease"/>
</dbReference>
<evidence type="ECO:0000256" key="7">
    <source>
        <dbReference type="ARBA" id="ARBA00023136"/>
    </source>
</evidence>
<dbReference type="GO" id="GO:0005886">
    <property type="term" value="C:plasma membrane"/>
    <property type="evidence" value="ECO:0007669"/>
    <property type="project" value="UniProtKB-SubCell"/>
</dbReference>
<dbReference type="PANTHER" id="PTHR11795">
    <property type="entry name" value="BRANCHED-CHAIN AMINO ACID TRANSPORT SYSTEM PERMEASE PROTEIN LIVH"/>
    <property type="match status" value="1"/>
</dbReference>
<reference evidence="10 11" key="1">
    <citation type="submission" date="2015-11" db="EMBL/GenBank/DDBJ databases">
        <title>Draft genome sequence of Paramesorhizobium deserti A-3-E, a strain highly resistant to diverse beta-lactam antibiotics.</title>
        <authorList>
            <person name="Lv R."/>
            <person name="Yang X."/>
            <person name="Fang N."/>
            <person name="Guo J."/>
            <person name="Luo X."/>
            <person name="Peng F."/>
            <person name="Yang R."/>
            <person name="Cui Y."/>
            <person name="Fang C."/>
            <person name="Song Y."/>
        </authorList>
    </citation>
    <scope>NUCLEOTIDE SEQUENCE [LARGE SCALE GENOMIC DNA]</scope>
    <source>
        <strain evidence="10 11">A-3-E</strain>
    </source>
</reference>
<dbReference type="PANTHER" id="PTHR11795:SF447">
    <property type="entry name" value="ABC TRANSPORTER PERMEASE PROTEIN"/>
    <property type="match status" value="1"/>
</dbReference>
<dbReference type="EMBL" id="LNTU01000038">
    <property type="protein sequence ID" value="KXF75423.1"/>
    <property type="molecule type" value="Genomic_DNA"/>
</dbReference>
<dbReference type="InterPro" id="IPR052157">
    <property type="entry name" value="BCAA_transport_permease"/>
</dbReference>
<gene>
    <name evidence="10" type="ORF">ATN84_19370</name>
</gene>
<dbReference type="GO" id="GO:0022857">
    <property type="term" value="F:transmembrane transporter activity"/>
    <property type="evidence" value="ECO:0007669"/>
    <property type="project" value="InterPro"/>
</dbReference>
<keyword evidence="2" id="KW-0813">Transport</keyword>
<comment type="subcellular location">
    <subcellularLocation>
        <location evidence="1">Cell membrane</location>
        <topology evidence="1">Multi-pass membrane protein</topology>
    </subcellularLocation>
</comment>
<feature type="transmembrane region" description="Helical" evidence="9">
    <location>
        <begin position="275"/>
        <end position="296"/>
    </location>
</feature>
<evidence type="ECO:0000256" key="5">
    <source>
        <dbReference type="ARBA" id="ARBA00022970"/>
    </source>
</evidence>
<dbReference type="STRING" id="1494590.ATN84_19370"/>
<dbReference type="CDD" id="cd06582">
    <property type="entry name" value="TM_PBP1_LivH_like"/>
    <property type="match status" value="1"/>
</dbReference>
<sequence length="308" mass="33170">MIGDYTLLEFSSILAMQGFAGLILFSVFVLMALGLAIIFGQMGVINMAHGEFMILGAYVTWLCSGLVTAYAPALFPAYFFIAMALAFIVTGALGILVEWAMIRHLYRRPLDTLLATWGLSLILQQLYRSVFGAREVGVSLPDWMMGSFALTDIIEVPINGIFVMALTMLISLAVFLLMFRSRWGKQVRAVVQNRAMAGAVGINTKKVDRLTFGLGCGVAGVAGSAFTMIGSTGPTAGQLYIVDTFLVVVFGGAASLLGTIASAFTISQAQSTMEFFMSGSMAKVLTLLTVVGILMLRPEGLFTLKMRR</sequence>
<feature type="transmembrane region" description="Helical" evidence="9">
    <location>
        <begin position="77"/>
        <end position="97"/>
    </location>
</feature>
<feature type="transmembrane region" description="Helical" evidence="9">
    <location>
        <begin position="239"/>
        <end position="263"/>
    </location>
</feature>
<evidence type="ECO:0000313" key="11">
    <source>
        <dbReference type="Proteomes" id="UP000070107"/>
    </source>
</evidence>
<feature type="transmembrane region" description="Helical" evidence="9">
    <location>
        <begin position="20"/>
        <end position="40"/>
    </location>
</feature>
<dbReference type="Proteomes" id="UP000070107">
    <property type="component" value="Unassembled WGS sequence"/>
</dbReference>
<dbReference type="GO" id="GO:0006865">
    <property type="term" value="P:amino acid transport"/>
    <property type="evidence" value="ECO:0007669"/>
    <property type="project" value="UniProtKB-KW"/>
</dbReference>
<dbReference type="AlphaFoldDB" id="A0A135HQL1"/>
<dbReference type="OrthoDB" id="9807115at2"/>
<comment type="caution">
    <text evidence="10">The sequence shown here is derived from an EMBL/GenBank/DDBJ whole genome shotgun (WGS) entry which is preliminary data.</text>
</comment>
<keyword evidence="11" id="KW-1185">Reference proteome</keyword>
<comment type="similarity">
    <text evidence="8">Belongs to the binding-protein-dependent transport system permease family. LivHM subfamily.</text>
</comment>
<dbReference type="NCBIfam" id="TIGR03409">
    <property type="entry name" value="urea_trans_UrtB"/>
    <property type="match status" value="1"/>
</dbReference>
<feature type="transmembrane region" description="Helical" evidence="9">
    <location>
        <begin position="158"/>
        <end position="179"/>
    </location>
</feature>
<keyword evidence="4 9" id="KW-0812">Transmembrane</keyword>
<organism evidence="10 11">
    <name type="scientific">Paramesorhizobium deserti</name>
    <dbReference type="NCBI Taxonomy" id="1494590"/>
    <lineage>
        <taxon>Bacteria</taxon>
        <taxon>Pseudomonadati</taxon>
        <taxon>Pseudomonadota</taxon>
        <taxon>Alphaproteobacteria</taxon>
        <taxon>Hyphomicrobiales</taxon>
        <taxon>Phyllobacteriaceae</taxon>
        <taxon>Paramesorhizobium</taxon>
    </lineage>
</organism>
<keyword evidence="6 9" id="KW-1133">Transmembrane helix</keyword>
<keyword evidence="5" id="KW-0029">Amino-acid transport</keyword>
<evidence type="ECO:0000256" key="9">
    <source>
        <dbReference type="SAM" id="Phobius"/>
    </source>
</evidence>